<dbReference type="Gene3D" id="3.40.50.970">
    <property type="match status" value="2"/>
</dbReference>
<dbReference type="PROSITE" id="PS00802">
    <property type="entry name" value="TRANSKETOLASE_2"/>
    <property type="match status" value="1"/>
</dbReference>
<dbReference type="SMART" id="SM00861">
    <property type="entry name" value="Transket_pyr"/>
    <property type="match status" value="1"/>
</dbReference>
<dbReference type="PANTHER" id="PTHR43522">
    <property type="entry name" value="TRANSKETOLASE"/>
    <property type="match status" value="1"/>
</dbReference>
<dbReference type="CDD" id="cd07033">
    <property type="entry name" value="TPP_PYR_DXS_TK_like"/>
    <property type="match status" value="1"/>
</dbReference>
<feature type="binding site" evidence="12">
    <location>
        <position position="33"/>
    </location>
    <ligand>
        <name>substrate</name>
    </ligand>
</feature>
<dbReference type="GO" id="GO:0006098">
    <property type="term" value="P:pentose-phosphate shunt"/>
    <property type="evidence" value="ECO:0007669"/>
    <property type="project" value="TreeGrafter"/>
</dbReference>
<feature type="binding site" evidence="12">
    <location>
        <position position="466"/>
    </location>
    <ligand>
        <name>substrate</name>
    </ligand>
</feature>
<feature type="binding site" evidence="13">
    <location>
        <position position="192"/>
    </location>
    <ligand>
        <name>thiamine diphosphate</name>
        <dbReference type="ChEBI" id="CHEBI:58937"/>
    </ligand>
</feature>
<feature type="binding site" evidence="14">
    <location>
        <position position="192"/>
    </location>
    <ligand>
        <name>Mg(2+)</name>
        <dbReference type="ChEBI" id="CHEBI:18420"/>
    </ligand>
</feature>
<evidence type="ECO:0000256" key="4">
    <source>
        <dbReference type="ARBA" id="ARBA00016662"/>
    </source>
</evidence>
<dbReference type="InterPro" id="IPR020826">
    <property type="entry name" value="Transketolase_BS"/>
</dbReference>
<evidence type="ECO:0000256" key="11">
    <source>
        <dbReference type="PIRSR" id="PIRSR605478-1"/>
    </source>
</evidence>
<evidence type="ECO:0000256" key="6">
    <source>
        <dbReference type="ARBA" id="ARBA00022723"/>
    </source>
</evidence>
<dbReference type="Pfam" id="PF22613">
    <property type="entry name" value="Transketolase_C_1"/>
    <property type="match status" value="1"/>
</dbReference>
<dbReference type="InterPro" id="IPR005478">
    <property type="entry name" value="Transketolase_bac-like"/>
</dbReference>
<feature type="site" description="Important for catalytic activity" evidence="15">
    <location>
        <position position="268"/>
    </location>
</feature>
<dbReference type="SUPFAM" id="SSF52922">
    <property type="entry name" value="TK C-terminal domain-like"/>
    <property type="match status" value="1"/>
</dbReference>
<feature type="site" description="Important for catalytic activity" evidence="15">
    <location>
        <position position="33"/>
    </location>
</feature>
<feature type="binding site" evidence="13">
    <location>
        <begin position="121"/>
        <end position="123"/>
    </location>
    <ligand>
        <name>thiamine diphosphate</name>
        <dbReference type="ChEBI" id="CHEBI:58937"/>
    </ligand>
</feature>
<keyword evidence="7 14" id="KW-0460">Magnesium</keyword>
<comment type="subunit">
    <text evidence="2">Homodimer.</text>
</comment>
<dbReference type="EC" id="2.2.1.1" evidence="3 10"/>
<dbReference type="GO" id="GO:0004802">
    <property type="term" value="F:transketolase activity"/>
    <property type="evidence" value="ECO:0007669"/>
    <property type="project" value="UniProtKB-UniRule"/>
</dbReference>
<feature type="binding site" evidence="13">
    <location>
        <position position="163"/>
    </location>
    <ligand>
        <name>thiamine diphosphate</name>
        <dbReference type="ChEBI" id="CHEBI:58937"/>
    </ligand>
</feature>
<reference evidence="17" key="1">
    <citation type="submission" date="2022-10" db="EMBL/GenBank/DDBJ databases">
        <title>The WGS of Solirubrobacter ginsenosidimutans DSM 21036.</title>
        <authorList>
            <person name="Jiang Z."/>
        </authorList>
    </citation>
    <scope>NUCLEOTIDE SEQUENCE</scope>
    <source>
        <strain evidence="17">DSM 21036</strain>
    </source>
</reference>
<evidence type="ECO:0000256" key="8">
    <source>
        <dbReference type="ARBA" id="ARBA00023052"/>
    </source>
</evidence>
<dbReference type="CDD" id="cd02012">
    <property type="entry name" value="TPP_TK"/>
    <property type="match status" value="1"/>
</dbReference>
<dbReference type="GO" id="GO:0000287">
    <property type="term" value="F:magnesium ion binding"/>
    <property type="evidence" value="ECO:0007669"/>
    <property type="project" value="UniProtKB-ARBA"/>
</dbReference>
<feature type="binding site" evidence="14">
    <location>
        <position position="162"/>
    </location>
    <ligand>
        <name>Mg(2+)</name>
        <dbReference type="ChEBI" id="CHEBI:18420"/>
    </ligand>
</feature>
<dbReference type="InterPro" id="IPR005474">
    <property type="entry name" value="Transketolase_N"/>
</dbReference>
<comment type="cofactor">
    <cofactor evidence="14">
        <name>Mg(2+)</name>
        <dbReference type="ChEBI" id="CHEBI:18420"/>
    </cofactor>
    <text evidence="14">Binds 1 Mg(2+) ion per subunit. Can also utilize other divalent metal cations, such as Ca(2+), Mn(2+) and Co(2+).</text>
</comment>
<feature type="binding site" evidence="13">
    <location>
        <position position="73"/>
    </location>
    <ligand>
        <name>thiamine diphosphate</name>
        <dbReference type="ChEBI" id="CHEBI:58937"/>
    </ligand>
</feature>
<dbReference type="RefSeq" id="WP_270040691.1">
    <property type="nucleotide sequence ID" value="NZ_JAPDOD010000012.1"/>
</dbReference>
<dbReference type="FunFam" id="3.40.50.920:FF:000003">
    <property type="entry name" value="Transketolase"/>
    <property type="match status" value="1"/>
</dbReference>
<evidence type="ECO:0000256" key="2">
    <source>
        <dbReference type="ARBA" id="ARBA00011738"/>
    </source>
</evidence>
<evidence type="ECO:0000256" key="14">
    <source>
        <dbReference type="PIRSR" id="PIRSR605478-4"/>
    </source>
</evidence>
<dbReference type="InterPro" id="IPR029061">
    <property type="entry name" value="THDP-binding"/>
</dbReference>
<dbReference type="SUPFAM" id="SSF52518">
    <property type="entry name" value="Thiamin diphosphate-binding fold (THDP-binding)"/>
    <property type="match status" value="2"/>
</dbReference>
<feature type="binding site" evidence="12">
    <location>
        <position position="474"/>
    </location>
    <ligand>
        <name>substrate</name>
    </ligand>
</feature>
<gene>
    <name evidence="17" type="primary">tkt</name>
    <name evidence="17" type="ORF">OM076_14455</name>
</gene>
<keyword evidence="6 14" id="KW-0479">Metal-binding</keyword>
<evidence type="ECO:0000256" key="13">
    <source>
        <dbReference type="PIRSR" id="PIRSR605478-3"/>
    </source>
</evidence>
<evidence type="ECO:0000256" key="15">
    <source>
        <dbReference type="PIRSR" id="PIRSR605478-5"/>
    </source>
</evidence>
<evidence type="ECO:0000313" key="18">
    <source>
        <dbReference type="Proteomes" id="UP001149140"/>
    </source>
</evidence>
<keyword evidence="8 13" id="KW-0786">Thiamine pyrophosphate</keyword>
<accession>A0A9X3RZZ8</accession>
<dbReference type="AlphaFoldDB" id="A0A9X3RZZ8"/>
<dbReference type="PANTHER" id="PTHR43522:SF2">
    <property type="entry name" value="TRANSKETOLASE 1-RELATED"/>
    <property type="match status" value="1"/>
</dbReference>
<dbReference type="InterPro" id="IPR005475">
    <property type="entry name" value="Transketolase-like_Pyr-bd"/>
</dbReference>
<feature type="binding site" evidence="13">
    <location>
        <position position="442"/>
    </location>
    <ligand>
        <name>thiamine diphosphate</name>
        <dbReference type="ChEBI" id="CHEBI:58937"/>
    </ligand>
</feature>
<dbReference type="Gene3D" id="3.40.50.920">
    <property type="match status" value="1"/>
</dbReference>
<dbReference type="EMBL" id="JAPDOD010000012">
    <property type="protein sequence ID" value="MDA0161475.1"/>
    <property type="molecule type" value="Genomic_DNA"/>
</dbReference>
<evidence type="ECO:0000256" key="5">
    <source>
        <dbReference type="ARBA" id="ARBA00022679"/>
    </source>
</evidence>
<evidence type="ECO:0000256" key="12">
    <source>
        <dbReference type="PIRSR" id="PIRSR605478-2"/>
    </source>
</evidence>
<feature type="binding site" evidence="13">
    <location>
        <position position="268"/>
    </location>
    <ligand>
        <name>thiamine diphosphate</name>
        <dbReference type="ChEBI" id="CHEBI:58937"/>
    </ligand>
</feature>
<feature type="active site" description="Proton donor" evidence="11">
    <location>
        <position position="417"/>
    </location>
</feature>
<dbReference type="GO" id="GO:0005829">
    <property type="term" value="C:cytosol"/>
    <property type="evidence" value="ECO:0007669"/>
    <property type="project" value="TreeGrafter"/>
</dbReference>
<dbReference type="NCBIfam" id="TIGR00232">
    <property type="entry name" value="tktlase_bact"/>
    <property type="match status" value="1"/>
</dbReference>
<feature type="binding site" evidence="12">
    <location>
        <position position="268"/>
    </location>
    <ligand>
        <name>substrate</name>
    </ligand>
</feature>
<keyword evidence="18" id="KW-1185">Reference proteome</keyword>
<feature type="binding site" evidence="14">
    <location>
        <position position="194"/>
    </location>
    <ligand>
        <name>Mg(2+)</name>
        <dbReference type="ChEBI" id="CHEBI:18420"/>
    </ligand>
</feature>
<evidence type="ECO:0000256" key="9">
    <source>
        <dbReference type="ARBA" id="ARBA00049473"/>
    </source>
</evidence>
<comment type="catalytic activity">
    <reaction evidence="9">
        <text>D-sedoheptulose 7-phosphate + D-glyceraldehyde 3-phosphate = aldehydo-D-ribose 5-phosphate + D-xylulose 5-phosphate</text>
        <dbReference type="Rhea" id="RHEA:10508"/>
        <dbReference type="ChEBI" id="CHEBI:57483"/>
        <dbReference type="ChEBI" id="CHEBI:57737"/>
        <dbReference type="ChEBI" id="CHEBI:58273"/>
        <dbReference type="ChEBI" id="CHEBI:59776"/>
        <dbReference type="EC" id="2.2.1.1"/>
    </reaction>
</comment>
<feature type="binding site" evidence="12">
    <location>
        <position position="525"/>
    </location>
    <ligand>
        <name>substrate</name>
    </ligand>
</feature>
<comment type="similarity">
    <text evidence="1">Belongs to the transketolase family.</text>
</comment>
<name>A0A9X3RZZ8_9ACTN</name>
<dbReference type="InterPro" id="IPR033247">
    <property type="entry name" value="Transketolase_fam"/>
</dbReference>
<dbReference type="FunFam" id="3.40.50.970:FF:000003">
    <property type="entry name" value="Transketolase"/>
    <property type="match status" value="1"/>
</dbReference>
<dbReference type="InterPro" id="IPR009014">
    <property type="entry name" value="Transketo_C/PFOR_II"/>
</dbReference>
<evidence type="ECO:0000256" key="7">
    <source>
        <dbReference type="ARBA" id="ARBA00022842"/>
    </source>
</evidence>
<evidence type="ECO:0000256" key="3">
    <source>
        <dbReference type="ARBA" id="ARBA00013152"/>
    </source>
</evidence>
<dbReference type="Pfam" id="PF00456">
    <property type="entry name" value="Transketolase_N"/>
    <property type="match status" value="1"/>
</dbReference>
<organism evidence="17 18">
    <name type="scientific">Solirubrobacter ginsenosidimutans</name>
    <dbReference type="NCBI Taxonomy" id="490573"/>
    <lineage>
        <taxon>Bacteria</taxon>
        <taxon>Bacillati</taxon>
        <taxon>Actinomycetota</taxon>
        <taxon>Thermoleophilia</taxon>
        <taxon>Solirubrobacterales</taxon>
        <taxon>Solirubrobacteraceae</taxon>
        <taxon>Solirubrobacter</taxon>
    </lineage>
</organism>
<comment type="cofactor">
    <cofactor evidence="13">
        <name>thiamine diphosphate</name>
        <dbReference type="ChEBI" id="CHEBI:58937"/>
    </cofactor>
    <text evidence="13">Binds 1 thiamine pyrophosphate per subunit. During the reaction, the substrate forms a covalent intermediate with the cofactor.</text>
</comment>
<dbReference type="FunFam" id="3.40.50.970:FF:000004">
    <property type="entry name" value="Transketolase"/>
    <property type="match status" value="1"/>
</dbReference>
<keyword evidence="5 17" id="KW-0808">Transferase</keyword>
<feature type="domain" description="Transketolase-like pyrimidine-binding" evidence="16">
    <location>
        <begin position="360"/>
        <end position="530"/>
    </location>
</feature>
<feature type="binding site" evidence="12">
    <location>
        <position position="390"/>
    </location>
    <ligand>
        <name>substrate</name>
    </ligand>
</feature>
<dbReference type="Proteomes" id="UP001149140">
    <property type="component" value="Unassembled WGS sequence"/>
</dbReference>
<feature type="binding site" evidence="12">
    <location>
        <position position="478"/>
    </location>
    <ligand>
        <name>substrate</name>
    </ligand>
</feature>
<dbReference type="InterPro" id="IPR055152">
    <property type="entry name" value="Transketolase-like_C_2"/>
</dbReference>
<protein>
    <recommendedName>
        <fullName evidence="4 10">Transketolase</fullName>
        <ecNumber evidence="3 10">2.2.1.1</ecNumber>
    </recommendedName>
</protein>
<dbReference type="Pfam" id="PF02779">
    <property type="entry name" value="Transket_pyr"/>
    <property type="match status" value="1"/>
</dbReference>
<evidence type="ECO:0000313" key="17">
    <source>
        <dbReference type="EMBL" id="MDA0161475.1"/>
    </source>
</evidence>
<sequence>MSVAEDRTTLDELCVNTIRTLSMDAVQKANSGHPGTPMALAPLAYVLYTRVMNHSPSRPDWADRDRFVLSCGHASMLLYSTLYLTGYGLTLDDLKNFRQLGSPTAGHPEYGHAAGIETTTGPLGQGISTAVGMALAERMLAERFNREGHEIVDHYTYVIASDGDLQEGVASEASSLAGHLGLGRLISFWDDNHISIEGNTELSFTEDVASRYEAYGWHVQNLGEDIGLDRIENALANAREVTDRPSLIIVRTHIAPGSPNKQDTHGAHGAPLGDEEIKLTKEVYGYPSLEPFFVADEALAHFRSTIERGEELAGEWDAKFARYAELFPAEAAEFERILSRKLPENWDADVPKKGPEAGAIATRKASQDVIQWAAGQVPELVGGSADLAPSTLTLINGGGSVENGQYAGRNFHFGIREHGMGAIVNGLNLHGLRAFGAGFFIFSDYMKASLRLAAIMRIPSTFVFTHDSIGVGEDGPTHQPIEQLATLRATPNINVVRPAGFNETALAWRFALNATETPTALALSRQGVPTWDPSAVPADAIDLGAYVLADSDGDPDVILMGSGTEVHVANDAKKILEAEGVKVRLVSMPCIDRFAAQSQEYRDSVLPPSVRARVAVEAAASLGWHRWVGDAGDVVAMESFGASAPAGALYKHFGFTGENVASRARALLATLAG</sequence>
<evidence type="ECO:0000256" key="1">
    <source>
        <dbReference type="ARBA" id="ARBA00007131"/>
    </source>
</evidence>
<evidence type="ECO:0000256" key="10">
    <source>
        <dbReference type="NCBIfam" id="TIGR00232"/>
    </source>
</evidence>
<proteinExistence type="inferred from homology"/>
<feature type="binding site" evidence="12">
    <location>
        <position position="363"/>
    </location>
    <ligand>
        <name>substrate</name>
    </ligand>
</feature>
<evidence type="ECO:0000259" key="16">
    <source>
        <dbReference type="SMART" id="SM00861"/>
    </source>
</evidence>
<comment type="caution">
    <text evidence="17">The sequence shown here is derived from an EMBL/GenBank/DDBJ whole genome shotgun (WGS) entry which is preliminary data.</text>
</comment>